<reference evidence="1" key="1">
    <citation type="submission" date="2022-02" db="EMBL/GenBank/DDBJ databases">
        <authorList>
            <person name="Henning P.M."/>
            <person name="McCubbin A.G."/>
            <person name="Shore J.S."/>
        </authorList>
    </citation>
    <scope>NUCLEOTIDE SEQUENCE</scope>
    <source>
        <strain evidence="1">F60SS</strain>
        <tissue evidence="1">Leaves</tissue>
    </source>
</reference>
<dbReference type="OrthoDB" id="1112931at2759"/>
<sequence length="122" mass="12991">MAASGVRKTLLQFSSASAKTLVNRSTTTSNTSTFTVKTAKLNGLFPSKPTSASPSSLGRLGFSRIPTELGGVLSLIPLHSVTASALSTSLLSLHGDSQHHYNKGFELLSDYWQEMYCGLVLI</sequence>
<dbReference type="Proteomes" id="UP001141552">
    <property type="component" value="Unassembled WGS sequence"/>
</dbReference>
<evidence type="ECO:0000313" key="1">
    <source>
        <dbReference type="EMBL" id="KAJ4823302.1"/>
    </source>
</evidence>
<keyword evidence="2" id="KW-1185">Reference proteome</keyword>
<comment type="caution">
    <text evidence="1">The sequence shown here is derived from an EMBL/GenBank/DDBJ whole genome shotgun (WGS) entry which is preliminary data.</text>
</comment>
<proteinExistence type="predicted"/>
<accession>A0A9Q0F2B5</accession>
<reference evidence="1" key="2">
    <citation type="journal article" date="2023" name="Plants (Basel)">
        <title>Annotation of the Turnera subulata (Passifloraceae) Draft Genome Reveals the S-Locus Evolved after the Divergence of Turneroideae from Passifloroideae in a Stepwise Manner.</title>
        <authorList>
            <person name="Henning P.M."/>
            <person name="Roalson E.H."/>
            <person name="Mir W."/>
            <person name="McCubbin A.G."/>
            <person name="Shore J.S."/>
        </authorList>
    </citation>
    <scope>NUCLEOTIDE SEQUENCE</scope>
    <source>
        <strain evidence="1">F60SS</strain>
    </source>
</reference>
<dbReference type="AlphaFoldDB" id="A0A9Q0F2B5"/>
<evidence type="ECO:0000313" key="2">
    <source>
        <dbReference type="Proteomes" id="UP001141552"/>
    </source>
</evidence>
<gene>
    <name evidence="1" type="ORF">Tsubulata_026952</name>
</gene>
<organism evidence="1 2">
    <name type="scientific">Turnera subulata</name>
    <dbReference type="NCBI Taxonomy" id="218843"/>
    <lineage>
        <taxon>Eukaryota</taxon>
        <taxon>Viridiplantae</taxon>
        <taxon>Streptophyta</taxon>
        <taxon>Embryophyta</taxon>
        <taxon>Tracheophyta</taxon>
        <taxon>Spermatophyta</taxon>
        <taxon>Magnoliopsida</taxon>
        <taxon>eudicotyledons</taxon>
        <taxon>Gunneridae</taxon>
        <taxon>Pentapetalae</taxon>
        <taxon>rosids</taxon>
        <taxon>fabids</taxon>
        <taxon>Malpighiales</taxon>
        <taxon>Passifloraceae</taxon>
        <taxon>Turnera</taxon>
    </lineage>
</organism>
<dbReference type="EMBL" id="JAKUCV010007485">
    <property type="protein sequence ID" value="KAJ4823302.1"/>
    <property type="molecule type" value="Genomic_DNA"/>
</dbReference>
<name>A0A9Q0F2B5_9ROSI</name>
<protein>
    <submittedName>
        <fullName evidence="1">Uncharacterized protein</fullName>
    </submittedName>
</protein>